<accession>A0A834TKA0</accession>
<organism evidence="1 2">
    <name type="scientific">Senna tora</name>
    <dbReference type="NCBI Taxonomy" id="362788"/>
    <lineage>
        <taxon>Eukaryota</taxon>
        <taxon>Viridiplantae</taxon>
        <taxon>Streptophyta</taxon>
        <taxon>Embryophyta</taxon>
        <taxon>Tracheophyta</taxon>
        <taxon>Spermatophyta</taxon>
        <taxon>Magnoliopsida</taxon>
        <taxon>eudicotyledons</taxon>
        <taxon>Gunneridae</taxon>
        <taxon>Pentapetalae</taxon>
        <taxon>rosids</taxon>
        <taxon>fabids</taxon>
        <taxon>Fabales</taxon>
        <taxon>Fabaceae</taxon>
        <taxon>Caesalpinioideae</taxon>
        <taxon>Cassia clade</taxon>
        <taxon>Senna</taxon>
    </lineage>
</organism>
<reference evidence="1" key="1">
    <citation type="submission" date="2020-09" db="EMBL/GenBank/DDBJ databases">
        <title>Genome-Enabled Discovery of Anthraquinone Biosynthesis in Senna tora.</title>
        <authorList>
            <person name="Kang S.-H."/>
            <person name="Pandey R.P."/>
            <person name="Lee C.-M."/>
            <person name="Sim J.-S."/>
            <person name="Jeong J.-T."/>
            <person name="Choi B.-S."/>
            <person name="Jung M."/>
            <person name="Ginzburg D."/>
            <person name="Zhao K."/>
            <person name="Won S.Y."/>
            <person name="Oh T.-J."/>
            <person name="Yu Y."/>
            <person name="Kim N.-H."/>
            <person name="Lee O.R."/>
            <person name="Lee T.-H."/>
            <person name="Bashyal P."/>
            <person name="Kim T.-S."/>
            <person name="Lee W.-H."/>
            <person name="Kawkins C."/>
            <person name="Kim C.-K."/>
            <person name="Kim J.S."/>
            <person name="Ahn B.O."/>
            <person name="Rhee S.Y."/>
            <person name="Sohng J.K."/>
        </authorList>
    </citation>
    <scope>NUCLEOTIDE SEQUENCE</scope>
    <source>
        <tissue evidence="1">Leaf</tissue>
    </source>
</reference>
<sequence>MKVSEIRLRFDDRNMLRHDPRSSHAKTTPIGASKPLRFASTTRTHVFQSLAQQVFCLVIREGFLDPTAICRPEYVKT</sequence>
<keyword evidence="2" id="KW-1185">Reference proteome</keyword>
<dbReference type="AlphaFoldDB" id="A0A834TKA0"/>
<name>A0A834TKA0_9FABA</name>
<evidence type="ECO:0000313" key="2">
    <source>
        <dbReference type="Proteomes" id="UP000634136"/>
    </source>
</evidence>
<gene>
    <name evidence="1" type="ORF">G2W53_021832</name>
</gene>
<dbReference type="Proteomes" id="UP000634136">
    <property type="component" value="Unassembled WGS sequence"/>
</dbReference>
<proteinExistence type="predicted"/>
<evidence type="ECO:0000313" key="1">
    <source>
        <dbReference type="EMBL" id="KAF7823688.1"/>
    </source>
</evidence>
<comment type="caution">
    <text evidence="1">The sequence shown here is derived from an EMBL/GenBank/DDBJ whole genome shotgun (WGS) entry which is preliminary data.</text>
</comment>
<dbReference type="EMBL" id="JAAIUW010000007">
    <property type="protein sequence ID" value="KAF7823688.1"/>
    <property type="molecule type" value="Genomic_DNA"/>
</dbReference>
<protein>
    <submittedName>
        <fullName evidence="1">Uncharacterized protein</fullName>
    </submittedName>
</protein>